<dbReference type="GO" id="GO:0003677">
    <property type="term" value="F:DNA binding"/>
    <property type="evidence" value="ECO:0007669"/>
    <property type="project" value="UniProtKB-KW"/>
</dbReference>
<dbReference type="GO" id="GO:0006355">
    <property type="term" value="P:regulation of DNA-templated transcription"/>
    <property type="evidence" value="ECO:0007669"/>
    <property type="project" value="UniProtKB-ARBA"/>
</dbReference>
<dbReference type="GO" id="GO:0005634">
    <property type="term" value="C:nucleus"/>
    <property type="evidence" value="ECO:0007669"/>
    <property type="project" value="UniProtKB-SubCell"/>
</dbReference>
<keyword evidence="5" id="KW-0804">Transcription</keyword>
<dbReference type="InterPro" id="IPR011598">
    <property type="entry name" value="bHLH_dom"/>
</dbReference>
<evidence type="ECO:0000256" key="7">
    <source>
        <dbReference type="SAM" id="Coils"/>
    </source>
</evidence>
<evidence type="ECO:0000256" key="1">
    <source>
        <dbReference type="ARBA" id="ARBA00004123"/>
    </source>
</evidence>
<dbReference type="InterPro" id="IPR054502">
    <property type="entry name" value="bHLH-TF_ACT-like_plant"/>
</dbReference>
<dbReference type="Pfam" id="PF22754">
    <property type="entry name" value="bHLH-TF_ACT-like_plant"/>
    <property type="match status" value="1"/>
</dbReference>
<dbReference type="PROSITE" id="PS50888">
    <property type="entry name" value="BHLH"/>
    <property type="match status" value="1"/>
</dbReference>
<dbReference type="InterPro" id="IPR036638">
    <property type="entry name" value="HLH_DNA-bd_sf"/>
</dbReference>
<keyword evidence="6" id="KW-0539">Nucleus</keyword>
<evidence type="ECO:0000313" key="10">
    <source>
        <dbReference type="EMBL" id="KAF8406154.1"/>
    </source>
</evidence>
<dbReference type="GO" id="GO:0046983">
    <property type="term" value="F:protein dimerization activity"/>
    <property type="evidence" value="ECO:0007669"/>
    <property type="project" value="InterPro"/>
</dbReference>
<keyword evidence="3" id="KW-0805">Transcription regulation</keyword>
<feature type="coiled-coil region" evidence="7">
    <location>
        <begin position="195"/>
        <end position="222"/>
    </location>
</feature>
<feature type="compositionally biased region" description="Low complexity" evidence="8">
    <location>
        <begin position="241"/>
        <end position="250"/>
    </location>
</feature>
<accession>A0A834ZF39</accession>
<evidence type="ECO:0000256" key="4">
    <source>
        <dbReference type="ARBA" id="ARBA00023125"/>
    </source>
</evidence>
<dbReference type="PANTHER" id="PTHR45959:SF2">
    <property type="entry name" value="BHLH TRANSCRIPTION FACTOR"/>
    <property type="match status" value="1"/>
</dbReference>
<keyword evidence="11" id="KW-1185">Reference proteome</keyword>
<evidence type="ECO:0000313" key="11">
    <source>
        <dbReference type="Proteomes" id="UP000655225"/>
    </source>
</evidence>
<name>A0A834ZF39_TETSI</name>
<keyword evidence="7" id="KW-0175">Coiled coil</keyword>
<organism evidence="10 11">
    <name type="scientific">Tetracentron sinense</name>
    <name type="common">Spur-leaf</name>
    <dbReference type="NCBI Taxonomy" id="13715"/>
    <lineage>
        <taxon>Eukaryota</taxon>
        <taxon>Viridiplantae</taxon>
        <taxon>Streptophyta</taxon>
        <taxon>Embryophyta</taxon>
        <taxon>Tracheophyta</taxon>
        <taxon>Spermatophyta</taxon>
        <taxon>Magnoliopsida</taxon>
        <taxon>Trochodendrales</taxon>
        <taxon>Trochodendraceae</taxon>
        <taxon>Tetracentron</taxon>
    </lineage>
</organism>
<evidence type="ECO:0000259" key="9">
    <source>
        <dbReference type="PROSITE" id="PS50888"/>
    </source>
</evidence>
<comment type="subunit">
    <text evidence="2">Homodimer.</text>
</comment>
<dbReference type="OMA" id="ISSAKWI"/>
<reference evidence="10 11" key="1">
    <citation type="submission" date="2020-04" db="EMBL/GenBank/DDBJ databases">
        <title>Plant Genome Project.</title>
        <authorList>
            <person name="Zhang R.-G."/>
        </authorList>
    </citation>
    <scope>NUCLEOTIDE SEQUENCE [LARGE SCALE GENOMIC DNA]</scope>
    <source>
        <strain evidence="10">YNK0</strain>
        <tissue evidence="10">Leaf</tissue>
    </source>
</reference>
<evidence type="ECO:0000256" key="3">
    <source>
        <dbReference type="ARBA" id="ARBA00023015"/>
    </source>
</evidence>
<dbReference type="CDD" id="cd11452">
    <property type="entry name" value="bHLH_AtNAI1_like"/>
    <property type="match status" value="1"/>
</dbReference>
<evidence type="ECO:0000256" key="6">
    <source>
        <dbReference type="ARBA" id="ARBA00023242"/>
    </source>
</evidence>
<gene>
    <name evidence="10" type="ORF">HHK36_008234</name>
</gene>
<proteinExistence type="predicted"/>
<feature type="region of interest" description="Disordered" evidence="8">
    <location>
        <begin position="232"/>
        <end position="254"/>
    </location>
</feature>
<dbReference type="Proteomes" id="UP000655225">
    <property type="component" value="Unassembled WGS sequence"/>
</dbReference>
<evidence type="ECO:0000256" key="2">
    <source>
        <dbReference type="ARBA" id="ARBA00011738"/>
    </source>
</evidence>
<comment type="subcellular location">
    <subcellularLocation>
        <location evidence="1">Nucleus</location>
    </subcellularLocation>
</comment>
<evidence type="ECO:0000256" key="5">
    <source>
        <dbReference type="ARBA" id="ARBA00023163"/>
    </source>
</evidence>
<protein>
    <recommendedName>
        <fullName evidence="9">BHLH domain-containing protein</fullName>
    </recommendedName>
</protein>
<dbReference type="FunFam" id="4.10.280.10:FF:000095">
    <property type="entry name" value="Basic helix-loop-helix family protein"/>
    <property type="match status" value="1"/>
</dbReference>
<comment type="caution">
    <text evidence="10">The sequence shown here is derived from an EMBL/GenBank/DDBJ whole genome shotgun (WGS) entry which is preliminary data.</text>
</comment>
<keyword evidence="4" id="KW-0238">DNA-binding</keyword>
<dbReference type="AlphaFoldDB" id="A0A834ZF39"/>
<dbReference type="EMBL" id="JABCRI010000005">
    <property type="protein sequence ID" value="KAF8406154.1"/>
    <property type="molecule type" value="Genomic_DNA"/>
</dbReference>
<dbReference type="Gene3D" id="4.10.280.10">
    <property type="entry name" value="Helix-loop-helix DNA-binding domain"/>
    <property type="match status" value="1"/>
</dbReference>
<feature type="domain" description="BHLH" evidence="9">
    <location>
        <begin position="156"/>
        <end position="205"/>
    </location>
</feature>
<dbReference type="SMART" id="SM00353">
    <property type="entry name" value="HLH"/>
    <property type="match status" value="1"/>
</dbReference>
<sequence>MEISSAQWVSELAMEEPTFMNQWQMNTLNEFPTQQITATLGENFHYSFSSYPTFSDSSMENSQTCVQRPTKQLKTTSLNSCTTEPSPSPHFFSFGNSNSPANQQFYGNLVSIVKPKDEAASPSDILIHQGSFGNQNYVSKIGEGAKRVSMTTRSPSHNKDHIIAERKRREKLNQRFIALSAIVPGLKKMDKASVLGDAIKHMKRLQEQVKTLEEQTMKRTTESVIYVKKSQLSDNDDTSCSDENSSSQSNEPLPEIEVRVSDKTILVRIHCEKRNGVLVKALDEIQKLHLTVVNSCAMPFGSSVLDISIIAQMDFEFCMTVKDLVRNLRSAFGKFM</sequence>
<dbReference type="SUPFAM" id="SSF47459">
    <property type="entry name" value="HLH, helix-loop-helix DNA-binding domain"/>
    <property type="match status" value="1"/>
</dbReference>
<dbReference type="InterPro" id="IPR052610">
    <property type="entry name" value="bHLH_transcription_regulator"/>
</dbReference>
<dbReference type="Pfam" id="PF00010">
    <property type="entry name" value="HLH"/>
    <property type="match status" value="1"/>
</dbReference>
<evidence type="ECO:0000256" key="8">
    <source>
        <dbReference type="SAM" id="MobiDB-lite"/>
    </source>
</evidence>
<dbReference type="OrthoDB" id="690068at2759"/>
<dbReference type="PANTHER" id="PTHR45959">
    <property type="entry name" value="BHLH TRANSCRIPTION FACTOR"/>
    <property type="match status" value="1"/>
</dbReference>